<keyword evidence="2" id="KW-1185">Reference proteome</keyword>
<proteinExistence type="predicted"/>
<evidence type="ECO:0000313" key="2">
    <source>
        <dbReference type="Proteomes" id="UP001379533"/>
    </source>
</evidence>
<organism evidence="1 2">
    <name type="scientific">Pendulispora brunnea</name>
    <dbReference type="NCBI Taxonomy" id="2905690"/>
    <lineage>
        <taxon>Bacteria</taxon>
        <taxon>Pseudomonadati</taxon>
        <taxon>Myxococcota</taxon>
        <taxon>Myxococcia</taxon>
        <taxon>Myxococcales</taxon>
        <taxon>Sorangiineae</taxon>
        <taxon>Pendulisporaceae</taxon>
        <taxon>Pendulispora</taxon>
    </lineage>
</organism>
<evidence type="ECO:0000313" key="1">
    <source>
        <dbReference type="EMBL" id="WXA91732.1"/>
    </source>
</evidence>
<accession>A0ABZ2K3H2</accession>
<dbReference type="Proteomes" id="UP001379533">
    <property type="component" value="Chromosome"/>
</dbReference>
<reference evidence="1 2" key="1">
    <citation type="submission" date="2021-12" db="EMBL/GenBank/DDBJ databases">
        <title>Discovery of the Pendulisporaceae a myxobacterial family with distinct sporulation behavior and unique specialized metabolism.</title>
        <authorList>
            <person name="Garcia R."/>
            <person name="Popoff A."/>
            <person name="Bader C.D."/>
            <person name="Loehr J."/>
            <person name="Walesch S."/>
            <person name="Walt C."/>
            <person name="Boldt J."/>
            <person name="Bunk B."/>
            <person name="Haeckl F.J.F.P.J."/>
            <person name="Gunesch A.P."/>
            <person name="Birkelbach J."/>
            <person name="Nuebel U."/>
            <person name="Pietschmann T."/>
            <person name="Bach T."/>
            <person name="Mueller R."/>
        </authorList>
    </citation>
    <scope>NUCLEOTIDE SEQUENCE [LARGE SCALE GENOMIC DNA]</scope>
    <source>
        <strain evidence="1 2">MSr12523</strain>
    </source>
</reference>
<sequence length="57" mass="6484">MKGLVCTYDVLAHWALIVREFGMYCLIHSLWRAVTAGRPVTFLECVAATCPRTEARR</sequence>
<gene>
    <name evidence="1" type="ORF">LZC95_35435</name>
</gene>
<dbReference type="RefSeq" id="WP_394842355.1">
    <property type="nucleotide sequence ID" value="NZ_CP089982.1"/>
</dbReference>
<protein>
    <submittedName>
        <fullName evidence="1">Uncharacterized protein</fullName>
    </submittedName>
</protein>
<name>A0ABZ2K3H2_9BACT</name>
<dbReference type="EMBL" id="CP089982">
    <property type="protein sequence ID" value="WXA91732.1"/>
    <property type="molecule type" value="Genomic_DNA"/>
</dbReference>